<proteinExistence type="predicted"/>
<dbReference type="InterPro" id="IPR027105">
    <property type="entry name" value="Prp31"/>
</dbReference>
<dbReference type="PANTHER" id="PTHR13904:SF0">
    <property type="entry name" value="U4_U6 SMALL NUCLEAR RIBONUCLEOPROTEIN PRP31"/>
    <property type="match status" value="1"/>
</dbReference>
<evidence type="ECO:0000313" key="6">
    <source>
        <dbReference type="EMBL" id="KAL3765275.1"/>
    </source>
</evidence>
<evidence type="ECO:0000313" key="7">
    <source>
        <dbReference type="Proteomes" id="UP001530315"/>
    </source>
</evidence>
<dbReference type="GO" id="GO:1990904">
    <property type="term" value="C:ribonucleoprotein complex"/>
    <property type="evidence" value="ECO:0007669"/>
    <property type="project" value="UniProtKB-KW"/>
</dbReference>
<evidence type="ECO:0000256" key="3">
    <source>
        <dbReference type="ARBA" id="ARBA00023274"/>
    </source>
</evidence>
<feature type="region of interest" description="Disordered" evidence="4">
    <location>
        <begin position="296"/>
        <end position="317"/>
    </location>
</feature>
<feature type="region of interest" description="Disordered" evidence="4">
    <location>
        <begin position="87"/>
        <end position="128"/>
    </location>
</feature>
<dbReference type="Gene3D" id="1.10.287.4070">
    <property type="match status" value="1"/>
</dbReference>
<dbReference type="InterPro" id="IPR019175">
    <property type="entry name" value="Prp31_C"/>
</dbReference>
<feature type="compositionally biased region" description="Polar residues" evidence="4">
    <location>
        <begin position="487"/>
        <end position="497"/>
    </location>
</feature>
<evidence type="ECO:0000256" key="2">
    <source>
        <dbReference type="ARBA" id="ARBA00023242"/>
    </source>
</evidence>
<evidence type="ECO:0000259" key="5">
    <source>
        <dbReference type="PROSITE" id="PS51358"/>
    </source>
</evidence>
<feature type="compositionally biased region" description="Low complexity" evidence="4">
    <location>
        <begin position="304"/>
        <end position="314"/>
    </location>
</feature>
<sequence length="540" mass="58111">MADALLDDLDDLSDAEDSEAEPSREDGAAGAYHASGDGDDGDDGDDGGDDAVLRGGDGSAATRAAGRSRLLDDPSLVRHLSSVRKAVANSSGRDYDDDGDVGSGKPAAAAVVAAASTSTKDEDDDDDERQHALVLASNRHLVSLGHEIHRTHLDLCRLYHPKFPELEELLSDPFQYRAAVGILRNETDVTRANDGLNRILTSNQIITISVAGSTTSGRTLTDDELRDVDRTCEYLDDLRSTRDELTRFVESRAGRWIPNVCALVGPSLAARLLACVGGLGELCRVPACNLQLLGRKRSSGGGVSSSSSGASRDGMATRARDHHAGMLMECDLVTSLPNYLGMRAAKAVAGKLALAARADHVNVESGRARTSDVGRRMREELVAKFAKWEEPDRAQVVKALPKPDLTTKKRRGGKRIRRLKERFEETEMMKQANRRAFSAESGEYGDDAMGLTLGMLDSKEGGAMRNTVEKKKMRYANTKASRKKAVQMSSGGTSGLASSMVFTPAQGLELVNPDANKERIRQANAKFFSENAGFQSATKK</sequence>
<keyword evidence="2" id="KW-0539">Nucleus</keyword>
<dbReference type="InterPro" id="IPR036070">
    <property type="entry name" value="Nop_dom_sf"/>
</dbReference>
<dbReference type="AlphaFoldDB" id="A0ABD3MML8"/>
<feature type="compositionally biased region" description="Low complexity" evidence="4">
    <location>
        <begin position="59"/>
        <end position="68"/>
    </location>
</feature>
<dbReference type="EMBL" id="JALLAZ020001755">
    <property type="protein sequence ID" value="KAL3765275.1"/>
    <property type="molecule type" value="Genomic_DNA"/>
</dbReference>
<comment type="caution">
    <text evidence="6">The sequence shown here is derived from an EMBL/GenBank/DDBJ whole genome shotgun (WGS) entry which is preliminary data.</text>
</comment>
<evidence type="ECO:0000256" key="1">
    <source>
        <dbReference type="ARBA" id="ARBA00004123"/>
    </source>
</evidence>
<gene>
    <name evidence="6" type="ORF">ACHAW5_000276</name>
</gene>
<keyword evidence="7" id="KW-1185">Reference proteome</keyword>
<feature type="compositionally biased region" description="Acidic residues" evidence="4">
    <location>
        <begin position="1"/>
        <end position="20"/>
    </location>
</feature>
<dbReference type="Gene3D" id="1.10.246.90">
    <property type="entry name" value="Nop domain"/>
    <property type="match status" value="1"/>
</dbReference>
<name>A0ABD3MML8_9STRA</name>
<dbReference type="GO" id="GO:0005634">
    <property type="term" value="C:nucleus"/>
    <property type="evidence" value="ECO:0007669"/>
    <property type="project" value="UniProtKB-SubCell"/>
</dbReference>
<feature type="region of interest" description="Disordered" evidence="4">
    <location>
        <begin position="476"/>
        <end position="497"/>
    </location>
</feature>
<reference evidence="6 7" key="1">
    <citation type="submission" date="2024-10" db="EMBL/GenBank/DDBJ databases">
        <title>Updated reference genomes for cyclostephanoid diatoms.</title>
        <authorList>
            <person name="Roberts W.R."/>
            <person name="Alverson A.J."/>
        </authorList>
    </citation>
    <scope>NUCLEOTIDE SEQUENCE [LARGE SCALE GENOMIC DNA]</scope>
    <source>
        <strain evidence="6 7">AJA276-08</strain>
    </source>
</reference>
<dbReference type="SUPFAM" id="SSF89124">
    <property type="entry name" value="Nop domain"/>
    <property type="match status" value="1"/>
</dbReference>
<evidence type="ECO:0000256" key="4">
    <source>
        <dbReference type="SAM" id="MobiDB-lite"/>
    </source>
</evidence>
<dbReference type="InterPro" id="IPR042239">
    <property type="entry name" value="Nop_C"/>
</dbReference>
<organism evidence="6 7">
    <name type="scientific">Stephanodiscus triporus</name>
    <dbReference type="NCBI Taxonomy" id="2934178"/>
    <lineage>
        <taxon>Eukaryota</taxon>
        <taxon>Sar</taxon>
        <taxon>Stramenopiles</taxon>
        <taxon>Ochrophyta</taxon>
        <taxon>Bacillariophyta</taxon>
        <taxon>Coscinodiscophyceae</taxon>
        <taxon>Thalassiosirophycidae</taxon>
        <taxon>Stephanodiscales</taxon>
        <taxon>Stephanodiscaceae</taxon>
        <taxon>Stephanodiscus</taxon>
    </lineage>
</organism>
<dbReference type="PANTHER" id="PTHR13904">
    <property type="entry name" value="PRE-MRNA SPLICING FACTOR PRP31"/>
    <property type="match status" value="1"/>
</dbReference>
<dbReference type="Proteomes" id="UP001530315">
    <property type="component" value="Unassembled WGS sequence"/>
</dbReference>
<dbReference type="InterPro" id="IPR002687">
    <property type="entry name" value="Nop_dom"/>
</dbReference>
<feature type="compositionally biased region" description="Acidic residues" evidence="4">
    <location>
        <begin position="37"/>
        <end position="49"/>
    </location>
</feature>
<feature type="region of interest" description="Disordered" evidence="4">
    <location>
        <begin position="1"/>
        <end position="69"/>
    </location>
</feature>
<dbReference type="PROSITE" id="PS51358">
    <property type="entry name" value="NOP"/>
    <property type="match status" value="1"/>
</dbReference>
<keyword evidence="3" id="KW-0687">Ribonucleoprotein</keyword>
<accession>A0ABD3MML8</accession>
<feature type="domain" description="Nop" evidence="5">
    <location>
        <begin position="256"/>
        <end position="390"/>
    </location>
</feature>
<dbReference type="Pfam" id="PF09785">
    <property type="entry name" value="Prp31_C"/>
    <property type="match status" value="1"/>
</dbReference>
<comment type="subcellular location">
    <subcellularLocation>
        <location evidence="1">Nucleus</location>
    </subcellularLocation>
</comment>
<protein>
    <recommendedName>
        <fullName evidence="5">Nop domain-containing protein</fullName>
    </recommendedName>
</protein>
<dbReference type="Pfam" id="PF01798">
    <property type="entry name" value="Nop"/>
    <property type="match status" value="1"/>
</dbReference>